<feature type="domain" description="THD" evidence="7">
    <location>
        <begin position="379"/>
        <end position="541"/>
    </location>
</feature>
<keyword evidence="6" id="KW-1133">Transmembrane helix</keyword>
<evidence type="ECO:0000256" key="4">
    <source>
        <dbReference type="ARBA" id="ARBA00023136"/>
    </source>
</evidence>
<keyword evidence="6" id="KW-0812">Transmembrane</keyword>
<feature type="transmembrane region" description="Helical" evidence="6">
    <location>
        <begin position="290"/>
        <end position="312"/>
    </location>
</feature>
<keyword evidence="3" id="KW-0202">Cytokine</keyword>
<dbReference type="InterPro" id="IPR008983">
    <property type="entry name" value="Tumour_necrosis_fac-like_dom"/>
</dbReference>
<dbReference type="PANTHER" id="PTHR11471">
    <property type="entry name" value="TUMOR NECROSIS FACTOR FAMILY MEMBER"/>
    <property type="match status" value="1"/>
</dbReference>
<keyword evidence="4 6" id="KW-0472">Membrane</keyword>
<gene>
    <name evidence="8" type="ORF">GSLYS_00007770001</name>
</gene>
<dbReference type="PROSITE" id="PS50049">
    <property type="entry name" value="THD_2"/>
    <property type="match status" value="1"/>
</dbReference>
<accession>A0AAV2HIH6</accession>
<evidence type="ECO:0000313" key="8">
    <source>
        <dbReference type="EMBL" id="CAL1533810.1"/>
    </source>
</evidence>
<evidence type="ECO:0000256" key="5">
    <source>
        <dbReference type="SAM" id="MobiDB-lite"/>
    </source>
</evidence>
<comment type="similarity">
    <text evidence="2">Belongs to the tumor necrosis factor family.</text>
</comment>
<dbReference type="GO" id="GO:0005164">
    <property type="term" value="F:tumor necrosis factor receptor binding"/>
    <property type="evidence" value="ECO:0007669"/>
    <property type="project" value="InterPro"/>
</dbReference>
<evidence type="ECO:0000256" key="1">
    <source>
        <dbReference type="ARBA" id="ARBA00004370"/>
    </source>
</evidence>
<evidence type="ECO:0000313" key="9">
    <source>
        <dbReference type="Proteomes" id="UP001497497"/>
    </source>
</evidence>
<name>A0AAV2HIH6_LYMST</name>
<evidence type="ECO:0000256" key="3">
    <source>
        <dbReference type="ARBA" id="ARBA00022514"/>
    </source>
</evidence>
<keyword evidence="9" id="KW-1185">Reference proteome</keyword>
<sequence length="553" mass="62718">MDWKVVSNHLIMDDKYCSHEDELRLNQHVDYQNVEATTSNFSVTLKDKVREEYEEGLTDVYTSLIKDTFEENLKLICALNIEVSTESNEDIEEEFIKVLDGLTVTVSFIISKMLKFDEKRVIGRVCNVYKYTISDNKGTCLCQKCQHSEKPKIEWGKVMILTKAHHVVSDDLEEIETTRIVLSDARDGRPVTLDAVSIKRSNLNDDWLEVECVSCDIGLLDSLRTMQNRCSMLWKIINTKYKNIKDGDSKYFATLPYNMDNRFYNKNVTNKHGPTVQSKRSFRQCFTFEGFSFIVSFASLIIAVISIATVCVKIRNAEFRSDDFISASAKNKICLSCTHSSLFGKLEEINKMLEEVTRATHDTLENSVQPQNTKSHTPSSAHIHLQSPPKMPGTEGDNEPNFSNKDHIEAKLQVPSDDSGASQHARGIHVGDNGIHILYSGLYYIYSKVDFKTNTTKPSSEFAYQTWFHYVHRISPNSPMNSGVLLRTVFTACPFCNRIDESGFTGGIFHLQAGDKIQVCFSGQGFIDYEPNTSFLGLFMLVSPQDHHLDVGV</sequence>
<dbReference type="AlphaFoldDB" id="A0AAV2HIH6"/>
<dbReference type="Gene3D" id="2.60.120.40">
    <property type="match status" value="1"/>
</dbReference>
<reference evidence="8 9" key="1">
    <citation type="submission" date="2024-04" db="EMBL/GenBank/DDBJ databases">
        <authorList>
            <consortium name="Genoscope - CEA"/>
            <person name="William W."/>
        </authorList>
    </citation>
    <scope>NUCLEOTIDE SEQUENCE [LARGE SCALE GENOMIC DNA]</scope>
</reference>
<feature type="region of interest" description="Disordered" evidence="5">
    <location>
        <begin position="362"/>
        <end position="404"/>
    </location>
</feature>
<proteinExistence type="inferred from homology"/>
<dbReference type="GO" id="GO:0005125">
    <property type="term" value="F:cytokine activity"/>
    <property type="evidence" value="ECO:0007669"/>
    <property type="project" value="UniProtKB-KW"/>
</dbReference>
<evidence type="ECO:0000259" key="7">
    <source>
        <dbReference type="PROSITE" id="PS50049"/>
    </source>
</evidence>
<dbReference type="PANTHER" id="PTHR11471:SF13">
    <property type="entry name" value="TNF FAMILY PROFILE DOMAIN-CONTAINING PROTEIN"/>
    <property type="match status" value="1"/>
</dbReference>
<dbReference type="Proteomes" id="UP001497497">
    <property type="component" value="Unassembled WGS sequence"/>
</dbReference>
<dbReference type="GO" id="GO:0006955">
    <property type="term" value="P:immune response"/>
    <property type="evidence" value="ECO:0007669"/>
    <property type="project" value="InterPro"/>
</dbReference>
<dbReference type="GO" id="GO:0016020">
    <property type="term" value="C:membrane"/>
    <property type="evidence" value="ECO:0007669"/>
    <property type="project" value="UniProtKB-SubCell"/>
</dbReference>
<dbReference type="InterPro" id="IPR006052">
    <property type="entry name" value="TNF_dom"/>
</dbReference>
<comment type="subcellular location">
    <subcellularLocation>
        <location evidence="1">Membrane</location>
    </subcellularLocation>
</comment>
<organism evidence="8 9">
    <name type="scientific">Lymnaea stagnalis</name>
    <name type="common">Great pond snail</name>
    <name type="synonym">Helix stagnalis</name>
    <dbReference type="NCBI Taxonomy" id="6523"/>
    <lineage>
        <taxon>Eukaryota</taxon>
        <taxon>Metazoa</taxon>
        <taxon>Spiralia</taxon>
        <taxon>Lophotrochozoa</taxon>
        <taxon>Mollusca</taxon>
        <taxon>Gastropoda</taxon>
        <taxon>Heterobranchia</taxon>
        <taxon>Euthyneura</taxon>
        <taxon>Panpulmonata</taxon>
        <taxon>Hygrophila</taxon>
        <taxon>Lymnaeoidea</taxon>
        <taxon>Lymnaeidae</taxon>
        <taxon>Lymnaea</taxon>
    </lineage>
</organism>
<evidence type="ECO:0000256" key="2">
    <source>
        <dbReference type="ARBA" id="ARBA00008670"/>
    </source>
</evidence>
<evidence type="ECO:0000256" key="6">
    <source>
        <dbReference type="SAM" id="Phobius"/>
    </source>
</evidence>
<comment type="caution">
    <text evidence="8">The sequence shown here is derived from an EMBL/GenBank/DDBJ whole genome shotgun (WGS) entry which is preliminary data.</text>
</comment>
<feature type="compositionally biased region" description="Polar residues" evidence="5">
    <location>
        <begin position="365"/>
        <end position="380"/>
    </location>
</feature>
<protein>
    <recommendedName>
        <fullName evidence="7">THD domain-containing protein</fullName>
    </recommendedName>
</protein>
<dbReference type="EMBL" id="CAXITT010000153">
    <property type="protein sequence ID" value="CAL1533810.1"/>
    <property type="molecule type" value="Genomic_DNA"/>
</dbReference>
<dbReference type="GO" id="GO:0005615">
    <property type="term" value="C:extracellular space"/>
    <property type="evidence" value="ECO:0007669"/>
    <property type="project" value="UniProtKB-KW"/>
</dbReference>
<dbReference type="Pfam" id="PF00229">
    <property type="entry name" value="TNF"/>
    <property type="match status" value="1"/>
</dbReference>
<dbReference type="SUPFAM" id="SSF49842">
    <property type="entry name" value="TNF-like"/>
    <property type="match status" value="1"/>
</dbReference>
<dbReference type="SMART" id="SM00207">
    <property type="entry name" value="TNF"/>
    <property type="match status" value="1"/>
</dbReference>